<gene>
    <name evidence="3" type="ORF">GCM10025783_11640</name>
</gene>
<proteinExistence type="predicted"/>
<feature type="transmembrane region" description="Helical" evidence="2">
    <location>
        <begin position="62"/>
        <end position="81"/>
    </location>
</feature>
<keyword evidence="4" id="KW-1185">Reference proteome</keyword>
<organism evidence="3 4">
    <name type="scientific">Amnibacterium soli</name>
    <dbReference type="NCBI Taxonomy" id="1282736"/>
    <lineage>
        <taxon>Bacteria</taxon>
        <taxon>Bacillati</taxon>
        <taxon>Actinomycetota</taxon>
        <taxon>Actinomycetes</taxon>
        <taxon>Micrococcales</taxon>
        <taxon>Microbacteriaceae</taxon>
        <taxon>Amnibacterium</taxon>
    </lineage>
</organism>
<dbReference type="RefSeq" id="WP_345480083.1">
    <property type="nucleotide sequence ID" value="NZ_BAABLP010000002.1"/>
</dbReference>
<dbReference type="Proteomes" id="UP001500121">
    <property type="component" value="Unassembled WGS sequence"/>
</dbReference>
<evidence type="ECO:0000256" key="1">
    <source>
        <dbReference type="SAM" id="MobiDB-lite"/>
    </source>
</evidence>
<accession>A0ABP8YZ57</accession>
<dbReference type="EMBL" id="BAABLP010000002">
    <property type="protein sequence ID" value="GAA4741999.1"/>
    <property type="molecule type" value="Genomic_DNA"/>
</dbReference>
<reference evidence="4" key="1">
    <citation type="journal article" date="2019" name="Int. J. Syst. Evol. Microbiol.">
        <title>The Global Catalogue of Microorganisms (GCM) 10K type strain sequencing project: providing services to taxonomists for standard genome sequencing and annotation.</title>
        <authorList>
            <consortium name="The Broad Institute Genomics Platform"/>
            <consortium name="The Broad Institute Genome Sequencing Center for Infectious Disease"/>
            <person name="Wu L."/>
            <person name="Ma J."/>
        </authorList>
    </citation>
    <scope>NUCLEOTIDE SEQUENCE [LARGE SCALE GENOMIC DNA]</scope>
    <source>
        <strain evidence="4">JCM 19015</strain>
    </source>
</reference>
<evidence type="ECO:0000313" key="4">
    <source>
        <dbReference type="Proteomes" id="UP001500121"/>
    </source>
</evidence>
<feature type="compositionally biased region" description="Basic and acidic residues" evidence="1">
    <location>
        <begin position="25"/>
        <end position="34"/>
    </location>
</feature>
<sequence length="244" mass="25718">MTAPQQSPEEVPRLDALRRALYRPDATDADRQRYAAEQQAVRPPDPEATTAAAPAAPVPRRWRLGLTVLAVVLAAAGGILVGQRFAQPLQQTARPTAAPVLQQDVQDGARYAVDTAGVSGPRSVATTVRGTAVIGQRFEGRGSAVVPVDLLPGTFDGGRAMVVLTAARSAPTEWRALRLLTRNDFSSFPVVMAHGTADPGTLVATPSTFVFPGAPPARIAVEAPDDVRWTLVVAASPQIADQLH</sequence>
<feature type="region of interest" description="Disordered" evidence="1">
    <location>
        <begin position="23"/>
        <end position="55"/>
    </location>
</feature>
<keyword evidence="2" id="KW-0812">Transmembrane</keyword>
<evidence type="ECO:0000256" key="2">
    <source>
        <dbReference type="SAM" id="Phobius"/>
    </source>
</evidence>
<comment type="caution">
    <text evidence="3">The sequence shown here is derived from an EMBL/GenBank/DDBJ whole genome shotgun (WGS) entry which is preliminary data.</text>
</comment>
<evidence type="ECO:0000313" key="3">
    <source>
        <dbReference type="EMBL" id="GAA4741999.1"/>
    </source>
</evidence>
<protein>
    <submittedName>
        <fullName evidence="3">Uncharacterized protein</fullName>
    </submittedName>
</protein>
<name>A0ABP8YZ57_9MICO</name>
<keyword evidence="2" id="KW-0472">Membrane</keyword>
<keyword evidence="2" id="KW-1133">Transmembrane helix</keyword>